<feature type="domain" description="Cyclin-like" evidence="3">
    <location>
        <begin position="57"/>
        <end position="142"/>
    </location>
</feature>
<gene>
    <name evidence="4" type="ORF">ANANG_G00149700</name>
</gene>
<proteinExistence type="inferred from homology"/>
<evidence type="ECO:0000313" key="4">
    <source>
        <dbReference type="EMBL" id="KAG5843331.1"/>
    </source>
</evidence>
<dbReference type="SUPFAM" id="SSF47954">
    <property type="entry name" value="Cyclin-like"/>
    <property type="match status" value="1"/>
</dbReference>
<keyword evidence="5" id="KW-1185">Reference proteome</keyword>
<dbReference type="InterPro" id="IPR013763">
    <property type="entry name" value="Cyclin-like_dom"/>
</dbReference>
<dbReference type="FunFam" id="1.10.472.10:FF:000006">
    <property type="entry name" value="Cyclin I"/>
    <property type="match status" value="1"/>
</dbReference>
<name>A0A9D3M6E6_ANGAN</name>
<evidence type="ECO:0000259" key="3">
    <source>
        <dbReference type="SMART" id="SM00385"/>
    </source>
</evidence>
<sequence>MIDTIPVPEDVPFAVQLKALLDQETRYQPKLCGLRIIESAQENGLRMTARLRDFEVKDLLSLTRFFGFCADTFSLAVSLLDRFLSVMKIQPKHLSCVGLCCFYIAAKSSEEESVPAAADLIRISQSRFTASDMTRMEKIVLEKLRWKVRAPTALHFLRLYHAFVLPQLDPDSKRSLNIERLEAQLKACHSSFTFTKIKPSLLALGILALELQQQGLCELSESLETLQLQSQIKSGDLVCVRELVGKCLMEYSSTKCSRPSSRKLRWMISGRTARQLKRSCYKIAHLPTIPEVAS</sequence>
<evidence type="ECO:0000256" key="2">
    <source>
        <dbReference type="RuleBase" id="RU000383"/>
    </source>
</evidence>
<dbReference type="Proteomes" id="UP001044222">
    <property type="component" value="Chromosome 8"/>
</dbReference>
<dbReference type="EMBL" id="JAFIRN010000008">
    <property type="protein sequence ID" value="KAG5843331.1"/>
    <property type="molecule type" value="Genomic_DNA"/>
</dbReference>
<dbReference type="Pfam" id="PF00134">
    <property type="entry name" value="Cyclin_N"/>
    <property type="match status" value="1"/>
</dbReference>
<dbReference type="InterPro" id="IPR006671">
    <property type="entry name" value="Cyclin_N"/>
</dbReference>
<comment type="caution">
    <text evidence="4">The sequence shown here is derived from an EMBL/GenBank/DDBJ whole genome shotgun (WGS) entry which is preliminary data.</text>
</comment>
<dbReference type="AlphaFoldDB" id="A0A9D3M6E6"/>
<dbReference type="SMART" id="SM00385">
    <property type="entry name" value="CYCLIN"/>
    <property type="match status" value="1"/>
</dbReference>
<organism evidence="4 5">
    <name type="scientific">Anguilla anguilla</name>
    <name type="common">European freshwater eel</name>
    <name type="synonym">Muraena anguilla</name>
    <dbReference type="NCBI Taxonomy" id="7936"/>
    <lineage>
        <taxon>Eukaryota</taxon>
        <taxon>Metazoa</taxon>
        <taxon>Chordata</taxon>
        <taxon>Craniata</taxon>
        <taxon>Vertebrata</taxon>
        <taxon>Euteleostomi</taxon>
        <taxon>Actinopterygii</taxon>
        <taxon>Neopterygii</taxon>
        <taxon>Teleostei</taxon>
        <taxon>Anguilliformes</taxon>
        <taxon>Anguillidae</taxon>
        <taxon>Anguilla</taxon>
    </lineage>
</organism>
<accession>A0A9D3M6E6</accession>
<reference evidence="4" key="1">
    <citation type="submission" date="2021-01" db="EMBL/GenBank/DDBJ databases">
        <title>A chromosome-scale assembly of European eel, Anguilla anguilla.</title>
        <authorList>
            <person name="Henkel C."/>
            <person name="Jong-Raadsen S.A."/>
            <person name="Dufour S."/>
            <person name="Weltzien F.-A."/>
            <person name="Palstra A.P."/>
            <person name="Pelster B."/>
            <person name="Spaink H.P."/>
            <person name="Van Den Thillart G.E."/>
            <person name="Jansen H."/>
            <person name="Zahm M."/>
            <person name="Klopp C."/>
            <person name="Cedric C."/>
            <person name="Louis A."/>
            <person name="Berthelot C."/>
            <person name="Parey E."/>
            <person name="Roest Crollius H."/>
            <person name="Montfort J."/>
            <person name="Robinson-Rechavi M."/>
            <person name="Bucao C."/>
            <person name="Bouchez O."/>
            <person name="Gislard M."/>
            <person name="Lluch J."/>
            <person name="Milhes M."/>
            <person name="Lampietro C."/>
            <person name="Lopez Roques C."/>
            <person name="Donnadieu C."/>
            <person name="Braasch I."/>
            <person name="Desvignes T."/>
            <person name="Postlethwait J."/>
            <person name="Bobe J."/>
            <person name="Guiguen Y."/>
            <person name="Dirks R."/>
        </authorList>
    </citation>
    <scope>NUCLEOTIDE SEQUENCE</scope>
    <source>
        <strain evidence="4">Tag_6206</strain>
        <tissue evidence="4">Liver</tissue>
    </source>
</reference>
<evidence type="ECO:0000313" key="5">
    <source>
        <dbReference type="Proteomes" id="UP001044222"/>
    </source>
</evidence>
<protein>
    <recommendedName>
        <fullName evidence="3">Cyclin-like domain-containing protein</fullName>
    </recommendedName>
</protein>
<keyword evidence="1 2" id="KW-0195">Cyclin</keyword>
<comment type="similarity">
    <text evidence="2">Belongs to the cyclin family.</text>
</comment>
<dbReference type="InterPro" id="IPR036915">
    <property type="entry name" value="Cyclin-like_sf"/>
</dbReference>
<dbReference type="PANTHER" id="PTHR10177">
    <property type="entry name" value="CYCLINS"/>
    <property type="match status" value="1"/>
</dbReference>
<dbReference type="Gene3D" id="1.10.472.10">
    <property type="entry name" value="Cyclin-like"/>
    <property type="match status" value="2"/>
</dbReference>
<dbReference type="InterPro" id="IPR039361">
    <property type="entry name" value="Cyclin"/>
</dbReference>
<evidence type="ECO:0000256" key="1">
    <source>
        <dbReference type="ARBA" id="ARBA00023127"/>
    </source>
</evidence>